<dbReference type="EnsemblMetazoa" id="LLOJ010017-RA">
    <property type="protein sequence ID" value="LLOJ010017-PA"/>
    <property type="gene ID" value="LLOJ010017"/>
</dbReference>
<dbReference type="GO" id="GO:0005739">
    <property type="term" value="C:mitochondrion"/>
    <property type="evidence" value="ECO:0007669"/>
    <property type="project" value="TreeGrafter"/>
</dbReference>
<keyword evidence="3" id="KW-1185">Reference proteome</keyword>
<organism evidence="2 3">
    <name type="scientific">Lutzomyia longipalpis</name>
    <name type="common">Sand fly</name>
    <dbReference type="NCBI Taxonomy" id="7200"/>
    <lineage>
        <taxon>Eukaryota</taxon>
        <taxon>Metazoa</taxon>
        <taxon>Ecdysozoa</taxon>
        <taxon>Arthropoda</taxon>
        <taxon>Hexapoda</taxon>
        <taxon>Insecta</taxon>
        <taxon>Pterygota</taxon>
        <taxon>Neoptera</taxon>
        <taxon>Endopterygota</taxon>
        <taxon>Diptera</taxon>
        <taxon>Nematocera</taxon>
        <taxon>Psychodoidea</taxon>
        <taxon>Psychodidae</taxon>
        <taxon>Lutzomyia</taxon>
        <taxon>Lutzomyia</taxon>
    </lineage>
</organism>
<dbReference type="VEuPathDB" id="VectorBase:LLONM1_008065"/>
<dbReference type="Proteomes" id="UP000092461">
    <property type="component" value="Unassembled WGS sequence"/>
</dbReference>
<dbReference type="EMBL" id="AJWK01035256">
    <property type="status" value="NOT_ANNOTATED_CDS"/>
    <property type="molecule type" value="Genomic_DNA"/>
</dbReference>
<feature type="domain" description="Oxidoreductase-like" evidence="1">
    <location>
        <begin position="54"/>
        <end position="84"/>
    </location>
</feature>
<evidence type="ECO:0000313" key="2">
    <source>
        <dbReference type="EnsemblMetazoa" id="LLOJ010017-PA"/>
    </source>
</evidence>
<proteinExistence type="predicted"/>
<dbReference type="VEuPathDB" id="VectorBase:LLOJ010017"/>
<reference evidence="2" key="1">
    <citation type="submission" date="2020-05" db="UniProtKB">
        <authorList>
            <consortium name="EnsemblMetazoa"/>
        </authorList>
    </citation>
    <scope>IDENTIFICATION</scope>
    <source>
        <strain evidence="2">Jacobina</strain>
    </source>
</reference>
<dbReference type="PANTHER" id="PTHR21193">
    <property type="entry name" value="OXIDOREDUCTASE-LIKE DOMAIN-CONTAINING PROTEIN 1"/>
    <property type="match status" value="1"/>
</dbReference>
<dbReference type="PANTHER" id="PTHR21193:SF3">
    <property type="entry name" value="OXIDOREDUCTASE-LIKE DOMAIN-CONTAINING PROTEIN 1"/>
    <property type="match status" value="1"/>
</dbReference>
<dbReference type="AlphaFoldDB" id="A0A1B0CY19"/>
<sequence length="126" mass="14111">MRAPKSQPAPRGLCDQYSTSSGLRKGVVTIDDSLSGSPEMLKISNQVPKAESHQLPALPDEPTNCCMSGCANCVWIEYARELTRIYRDGGEKARKLITNRITDPNIRTFLEMELKNLDNIEDKEQN</sequence>
<evidence type="ECO:0000313" key="3">
    <source>
        <dbReference type="Proteomes" id="UP000092461"/>
    </source>
</evidence>
<name>A0A1B0CY19_LUTLO</name>
<protein>
    <recommendedName>
        <fullName evidence="1">Oxidoreductase-like domain-containing protein</fullName>
    </recommendedName>
</protein>
<dbReference type="InterPro" id="IPR039251">
    <property type="entry name" value="OXLD1"/>
</dbReference>
<accession>A0A1B0CY19</accession>
<dbReference type="InterPro" id="IPR019180">
    <property type="entry name" value="Oxidoreductase-like_N"/>
</dbReference>
<evidence type="ECO:0000259" key="1">
    <source>
        <dbReference type="Pfam" id="PF09791"/>
    </source>
</evidence>
<dbReference type="Pfam" id="PF09791">
    <property type="entry name" value="Oxidored-like"/>
    <property type="match status" value="1"/>
</dbReference>